<reference evidence="1" key="1">
    <citation type="journal article" date="2021" name="Proc. Natl. Acad. Sci. U.S.A.">
        <title>A Catalog of Tens of Thousands of Viruses from Human Metagenomes Reveals Hidden Associations with Chronic Diseases.</title>
        <authorList>
            <person name="Tisza M.J."/>
            <person name="Buck C.B."/>
        </authorList>
    </citation>
    <scope>NUCLEOTIDE SEQUENCE</scope>
    <source>
        <strain evidence="1">CtWhx86</strain>
    </source>
</reference>
<evidence type="ECO:0000313" key="1">
    <source>
        <dbReference type="EMBL" id="DAE20845.1"/>
    </source>
</evidence>
<proteinExistence type="predicted"/>
<organism evidence="1">
    <name type="scientific">Siphoviridae sp. ctWhx86</name>
    <dbReference type="NCBI Taxonomy" id="2826362"/>
    <lineage>
        <taxon>Viruses</taxon>
        <taxon>Duplodnaviria</taxon>
        <taxon>Heunggongvirae</taxon>
        <taxon>Uroviricota</taxon>
        <taxon>Caudoviricetes</taxon>
    </lineage>
</organism>
<name>A0A8S5QQ09_9CAUD</name>
<dbReference type="EMBL" id="BK015702">
    <property type="protein sequence ID" value="DAE20845.1"/>
    <property type="molecule type" value="Genomic_DNA"/>
</dbReference>
<sequence>MDATGTLNEQNEIYKESWGAASKAVKASVQGIYDSIIDDKWIIKATNNVAEFISGID</sequence>
<protein>
    <submittedName>
        <fullName evidence="1">Uncharacterized protein</fullName>
    </submittedName>
</protein>
<accession>A0A8S5QQ09</accession>